<dbReference type="RefSeq" id="WP_092902906.1">
    <property type="nucleotide sequence ID" value="NZ_FOZS01000001.1"/>
</dbReference>
<keyword evidence="2" id="KW-0472">Membrane</keyword>
<evidence type="ECO:0000313" key="5">
    <source>
        <dbReference type="Proteomes" id="UP000199199"/>
    </source>
</evidence>
<dbReference type="Pfam" id="PF07760">
    <property type="entry name" value="DUF1616"/>
    <property type="match status" value="1"/>
</dbReference>
<dbReference type="InterPro" id="IPR014495">
    <property type="entry name" value="UCP018671"/>
</dbReference>
<dbReference type="EMBL" id="FOZS01000001">
    <property type="protein sequence ID" value="SFS53528.1"/>
    <property type="molecule type" value="Genomic_DNA"/>
</dbReference>
<evidence type="ECO:0000259" key="3">
    <source>
        <dbReference type="Pfam" id="PF07760"/>
    </source>
</evidence>
<feature type="transmembrane region" description="Helical" evidence="2">
    <location>
        <begin position="89"/>
        <end position="107"/>
    </location>
</feature>
<dbReference type="Proteomes" id="UP000199199">
    <property type="component" value="Unassembled WGS sequence"/>
</dbReference>
<sequence>MSDTNWWFLDLALVVAGAGAITIGLFAGISGYLRILLAIPLVVFFPGYALVAILFPDTVGDDQRSFDDDRTGLGRAVLLSGGIEPIERLILSIAFSVALVPVVPLIATVTPWGITSRPVLLGVSILTVCLTLVAIVSRYRVPPSNRFVPSNMLVLPVLTGGDHSSPYTKTNTRPYNVALALGLVLLVASAGFAVANPVQHDGFTEFSVEGSELDGEMQTMYDSTATAGEPYTVPLSITNQEHSDQTYTVVALFEQVEYGNGTENSASVTERSVLTNESISVADGETRNESLEVTPPSAGEDRRLTLLLYTGDPPANPTPENAYESLRLPIEVQ</sequence>
<feature type="transmembrane region" description="Helical" evidence="2">
    <location>
        <begin position="35"/>
        <end position="55"/>
    </location>
</feature>
<feature type="transmembrane region" description="Helical" evidence="2">
    <location>
        <begin position="119"/>
        <end position="139"/>
    </location>
</feature>
<feature type="domain" description="DUF1616" evidence="3">
    <location>
        <begin position="13"/>
        <end position="330"/>
    </location>
</feature>
<feature type="transmembrane region" description="Helical" evidence="2">
    <location>
        <begin position="6"/>
        <end position="28"/>
    </location>
</feature>
<keyword evidence="2" id="KW-1133">Transmembrane helix</keyword>
<protein>
    <submittedName>
        <fullName evidence="4">Uncharacterized membrane protein</fullName>
    </submittedName>
</protein>
<gene>
    <name evidence="4" type="ORF">SAMN04488556_1368</name>
</gene>
<evidence type="ECO:0000313" key="4">
    <source>
        <dbReference type="EMBL" id="SFS53528.1"/>
    </source>
</evidence>
<feature type="region of interest" description="Disordered" evidence="1">
    <location>
        <begin position="311"/>
        <end position="333"/>
    </location>
</feature>
<keyword evidence="5" id="KW-1185">Reference proteome</keyword>
<dbReference type="InterPro" id="IPR011674">
    <property type="entry name" value="DUF1616"/>
</dbReference>
<proteinExistence type="predicted"/>
<dbReference type="AlphaFoldDB" id="A0A1I6QMI6"/>
<evidence type="ECO:0000256" key="1">
    <source>
        <dbReference type="SAM" id="MobiDB-lite"/>
    </source>
</evidence>
<accession>A0A1I6QMI6</accession>
<dbReference type="OrthoDB" id="82282at2157"/>
<name>A0A1I6QMI6_9EURY</name>
<evidence type="ECO:0000256" key="2">
    <source>
        <dbReference type="SAM" id="Phobius"/>
    </source>
</evidence>
<feature type="transmembrane region" description="Helical" evidence="2">
    <location>
        <begin position="175"/>
        <end position="195"/>
    </location>
</feature>
<reference evidence="5" key="1">
    <citation type="submission" date="2016-10" db="EMBL/GenBank/DDBJ databases">
        <authorList>
            <person name="Varghese N."/>
            <person name="Submissions S."/>
        </authorList>
    </citation>
    <scope>NUCLEOTIDE SEQUENCE [LARGE SCALE GENOMIC DNA]</scope>
    <source>
        <strain evidence="5">DSM 22427</strain>
    </source>
</reference>
<dbReference type="PIRSF" id="PIRSF018671">
    <property type="entry name" value="UCP018671"/>
    <property type="match status" value="1"/>
</dbReference>
<keyword evidence="2" id="KW-0812">Transmembrane</keyword>
<organism evidence="4 5">
    <name type="scientific">Halostagnicola kamekurae</name>
    <dbReference type="NCBI Taxonomy" id="619731"/>
    <lineage>
        <taxon>Archaea</taxon>
        <taxon>Methanobacteriati</taxon>
        <taxon>Methanobacteriota</taxon>
        <taxon>Stenosarchaea group</taxon>
        <taxon>Halobacteria</taxon>
        <taxon>Halobacteriales</taxon>
        <taxon>Natrialbaceae</taxon>
        <taxon>Halostagnicola</taxon>
    </lineage>
</organism>